<comment type="caution">
    <text evidence="2">The sequence shown here is derived from an EMBL/GenBank/DDBJ whole genome shotgun (WGS) entry which is preliminary data.</text>
</comment>
<evidence type="ECO:0000256" key="1">
    <source>
        <dbReference type="SAM" id="Phobius"/>
    </source>
</evidence>
<sequence>MRITKQHRRQEAPRLFTPPPLQSSIDLKIEQLKAKLKQFDDSTIPPYPTRRLRSPWISLLASHCAILQVVAKSSRRRRSAKPCLLESVNSTSWCLVCGCNGSQRCLYACGVAIPVVIMIIITMMLMVM</sequence>
<dbReference type="EMBL" id="JASCZI010272191">
    <property type="protein sequence ID" value="MED6220912.1"/>
    <property type="molecule type" value="Genomic_DNA"/>
</dbReference>
<evidence type="ECO:0000313" key="2">
    <source>
        <dbReference type="EMBL" id="MED6220912.1"/>
    </source>
</evidence>
<organism evidence="2 3">
    <name type="scientific">Stylosanthes scabra</name>
    <dbReference type="NCBI Taxonomy" id="79078"/>
    <lineage>
        <taxon>Eukaryota</taxon>
        <taxon>Viridiplantae</taxon>
        <taxon>Streptophyta</taxon>
        <taxon>Embryophyta</taxon>
        <taxon>Tracheophyta</taxon>
        <taxon>Spermatophyta</taxon>
        <taxon>Magnoliopsida</taxon>
        <taxon>eudicotyledons</taxon>
        <taxon>Gunneridae</taxon>
        <taxon>Pentapetalae</taxon>
        <taxon>rosids</taxon>
        <taxon>fabids</taxon>
        <taxon>Fabales</taxon>
        <taxon>Fabaceae</taxon>
        <taxon>Papilionoideae</taxon>
        <taxon>50 kb inversion clade</taxon>
        <taxon>dalbergioids sensu lato</taxon>
        <taxon>Dalbergieae</taxon>
        <taxon>Pterocarpus clade</taxon>
        <taxon>Stylosanthes</taxon>
    </lineage>
</organism>
<protein>
    <submittedName>
        <fullName evidence="2">Uncharacterized protein</fullName>
    </submittedName>
</protein>
<accession>A0ABU6ZG14</accession>
<keyword evidence="1" id="KW-0472">Membrane</keyword>
<name>A0ABU6ZG14_9FABA</name>
<keyword evidence="1" id="KW-1133">Transmembrane helix</keyword>
<reference evidence="2 3" key="1">
    <citation type="journal article" date="2023" name="Plants (Basel)">
        <title>Bridging the Gap: Combining Genomics and Transcriptomics Approaches to Understand Stylosanthes scabra, an Orphan Legume from the Brazilian Caatinga.</title>
        <authorList>
            <person name="Ferreira-Neto J.R.C."/>
            <person name="da Silva M.D."/>
            <person name="Binneck E."/>
            <person name="de Melo N.F."/>
            <person name="da Silva R.H."/>
            <person name="de Melo A.L.T.M."/>
            <person name="Pandolfi V."/>
            <person name="Bustamante F.O."/>
            <person name="Brasileiro-Vidal A.C."/>
            <person name="Benko-Iseppon A.M."/>
        </authorList>
    </citation>
    <scope>NUCLEOTIDE SEQUENCE [LARGE SCALE GENOMIC DNA]</scope>
    <source>
        <tissue evidence="2">Leaves</tissue>
    </source>
</reference>
<proteinExistence type="predicted"/>
<keyword evidence="3" id="KW-1185">Reference proteome</keyword>
<dbReference type="Proteomes" id="UP001341840">
    <property type="component" value="Unassembled WGS sequence"/>
</dbReference>
<evidence type="ECO:0000313" key="3">
    <source>
        <dbReference type="Proteomes" id="UP001341840"/>
    </source>
</evidence>
<keyword evidence="1" id="KW-0812">Transmembrane</keyword>
<gene>
    <name evidence="2" type="ORF">PIB30_049342</name>
</gene>
<feature type="transmembrane region" description="Helical" evidence="1">
    <location>
        <begin position="105"/>
        <end position="127"/>
    </location>
</feature>